<gene>
    <name evidence="12" type="ORF">HAZT_HAZT005128</name>
</gene>
<dbReference type="Proteomes" id="UP000711488">
    <property type="component" value="Unassembled WGS sequence"/>
</dbReference>
<evidence type="ECO:0000256" key="7">
    <source>
        <dbReference type="ARBA" id="ARBA00023136"/>
    </source>
</evidence>
<keyword evidence="9" id="KW-0807">Transducer</keyword>
<dbReference type="GO" id="GO:0005886">
    <property type="term" value="C:plasma membrane"/>
    <property type="evidence" value="ECO:0007669"/>
    <property type="project" value="UniProtKB-SubCell"/>
</dbReference>
<keyword evidence="5 10" id="KW-1133">Transmembrane helix</keyword>
<keyword evidence="6" id="KW-0297">G-protein coupled receptor</keyword>
<evidence type="ECO:0000256" key="10">
    <source>
        <dbReference type="SAM" id="Phobius"/>
    </source>
</evidence>
<evidence type="ECO:0000313" key="12">
    <source>
        <dbReference type="EMBL" id="KAA0186977.1"/>
    </source>
</evidence>
<dbReference type="Pfam" id="PF00001">
    <property type="entry name" value="7tm_1"/>
    <property type="match status" value="1"/>
</dbReference>
<name>A0A6A0GUP6_HYAAZ</name>
<evidence type="ECO:0000256" key="5">
    <source>
        <dbReference type="ARBA" id="ARBA00022989"/>
    </source>
</evidence>
<accession>A0A6A0GUP6</accession>
<reference evidence="12" key="2">
    <citation type="journal article" date="2018" name="Environ. Sci. Technol.">
        <title>The Toxicogenome of Hyalella azteca: A Model for Sediment Ecotoxicology and Evolutionary Toxicology.</title>
        <authorList>
            <person name="Poynton H.C."/>
            <person name="Hasenbein S."/>
            <person name="Benoit J.B."/>
            <person name="Sepulveda M.S."/>
            <person name="Poelchau M.F."/>
            <person name="Hughes D.S.T."/>
            <person name="Murali S.C."/>
            <person name="Chen S."/>
            <person name="Glastad K.M."/>
            <person name="Goodisman M.A.D."/>
            <person name="Werren J.H."/>
            <person name="Vineis J.H."/>
            <person name="Bowen J.L."/>
            <person name="Friedrich M."/>
            <person name="Jones J."/>
            <person name="Robertson H.M."/>
            <person name="Feyereisen R."/>
            <person name="Mechler-Hickson A."/>
            <person name="Mathers N."/>
            <person name="Lee C.E."/>
            <person name="Colbourne J.K."/>
            <person name="Biales A."/>
            <person name="Johnston J.S."/>
            <person name="Wellborn G.A."/>
            <person name="Rosendale A.J."/>
            <person name="Cridge A.G."/>
            <person name="Munoz-Torres M.C."/>
            <person name="Bain P.A."/>
            <person name="Manny A.R."/>
            <person name="Major K.M."/>
            <person name="Lambert F.N."/>
            <person name="Vulpe C.D."/>
            <person name="Tuck P."/>
            <person name="Blalock B.J."/>
            <person name="Lin Y.Y."/>
            <person name="Smith M.E."/>
            <person name="Ochoa-Acuna H."/>
            <person name="Chen M.M."/>
            <person name="Childers C.P."/>
            <person name="Qu J."/>
            <person name="Dugan S."/>
            <person name="Lee S.L."/>
            <person name="Chao H."/>
            <person name="Dinh H."/>
            <person name="Han Y."/>
            <person name="Doddapaneni H."/>
            <person name="Worley K.C."/>
            <person name="Muzny D.M."/>
            <person name="Gibbs R.A."/>
            <person name="Richards S."/>
        </authorList>
    </citation>
    <scope>NUCLEOTIDE SEQUENCE</scope>
    <source>
        <strain evidence="12">HAZT.00-mixed</strain>
        <tissue evidence="12">Whole organism</tissue>
    </source>
</reference>
<dbReference type="InterPro" id="IPR001681">
    <property type="entry name" value="Neurokn_rcpt"/>
</dbReference>
<evidence type="ECO:0000256" key="2">
    <source>
        <dbReference type="ARBA" id="ARBA00010663"/>
    </source>
</evidence>
<evidence type="ECO:0000256" key="9">
    <source>
        <dbReference type="ARBA" id="ARBA00023224"/>
    </source>
</evidence>
<comment type="similarity">
    <text evidence="2">Belongs to the G-protein coupled receptor 1 family.</text>
</comment>
<feature type="transmembrane region" description="Helical" evidence="10">
    <location>
        <begin position="94"/>
        <end position="116"/>
    </location>
</feature>
<organism evidence="12">
    <name type="scientific">Hyalella azteca</name>
    <name type="common">Amphipod</name>
    <dbReference type="NCBI Taxonomy" id="294128"/>
    <lineage>
        <taxon>Eukaryota</taxon>
        <taxon>Metazoa</taxon>
        <taxon>Ecdysozoa</taxon>
        <taxon>Arthropoda</taxon>
        <taxon>Crustacea</taxon>
        <taxon>Multicrustacea</taxon>
        <taxon>Malacostraca</taxon>
        <taxon>Eumalacostraca</taxon>
        <taxon>Peracarida</taxon>
        <taxon>Amphipoda</taxon>
        <taxon>Senticaudata</taxon>
        <taxon>Talitrida</taxon>
        <taxon>Talitroidea</taxon>
        <taxon>Hyalellidae</taxon>
        <taxon>Hyalella</taxon>
    </lineage>
</organism>
<proteinExistence type="inferred from homology"/>
<dbReference type="AlphaFoldDB" id="A0A6A0GUP6"/>
<feature type="domain" description="G-protein coupled receptors family 1 profile" evidence="11">
    <location>
        <begin position="33"/>
        <end position="159"/>
    </location>
</feature>
<dbReference type="PANTHER" id="PTHR46925:SF2">
    <property type="entry name" value="G-PROTEIN COUPLED RECEPTOR TKR-1-RELATED"/>
    <property type="match status" value="1"/>
</dbReference>
<protein>
    <recommendedName>
        <fullName evidence="11">G-protein coupled receptors family 1 profile domain-containing protein</fullName>
    </recommendedName>
</protein>
<reference evidence="12" key="3">
    <citation type="submission" date="2019-06" db="EMBL/GenBank/DDBJ databases">
        <authorList>
            <person name="Poynton C."/>
            <person name="Hasenbein S."/>
            <person name="Benoit J.B."/>
            <person name="Sepulveda M.S."/>
            <person name="Poelchau M.F."/>
            <person name="Murali S.C."/>
            <person name="Chen S."/>
            <person name="Glastad K.M."/>
            <person name="Werren J.H."/>
            <person name="Vineis J.H."/>
            <person name="Bowen J.L."/>
            <person name="Friedrich M."/>
            <person name="Jones J."/>
            <person name="Robertson H.M."/>
            <person name="Feyereisen R."/>
            <person name="Mechler-Hickson A."/>
            <person name="Mathers N."/>
            <person name="Lee C.E."/>
            <person name="Colbourne J.K."/>
            <person name="Biales A."/>
            <person name="Johnston J.S."/>
            <person name="Wellborn G.A."/>
            <person name="Rosendale A.J."/>
            <person name="Cridge A.G."/>
            <person name="Munoz-Torres M.C."/>
            <person name="Bain P.A."/>
            <person name="Manny A.R."/>
            <person name="Major K.M."/>
            <person name="Lambert F.N."/>
            <person name="Vulpe C.D."/>
            <person name="Tuck P."/>
            <person name="Blalock B.J."/>
            <person name="Lin Y.-Y."/>
            <person name="Smith M.E."/>
            <person name="Ochoa-Acuna H."/>
            <person name="Chen M.-J.M."/>
            <person name="Childers C.P."/>
            <person name="Qu J."/>
            <person name="Dugan S."/>
            <person name="Lee S.L."/>
            <person name="Chao H."/>
            <person name="Dinh H."/>
            <person name="Han Y."/>
            <person name="Doddapaneni H."/>
            <person name="Worley K.C."/>
            <person name="Muzny D.M."/>
            <person name="Gibbs R.A."/>
            <person name="Richards S."/>
        </authorList>
    </citation>
    <scope>NUCLEOTIDE SEQUENCE</scope>
    <source>
        <strain evidence="12">HAZT.00-mixed</strain>
        <tissue evidence="12">Whole organism</tissue>
    </source>
</reference>
<evidence type="ECO:0000256" key="6">
    <source>
        <dbReference type="ARBA" id="ARBA00023040"/>
    </source>
</evidence>
<dbReference type="OrthoDB" id="5981855at2759"/>
<dbReference type="InterPro" id="IPR000276">
    <property type="entry name" value="GPCR_Rhodpsn"/>
</dbReference>
<dbReference type="PRINTS" id="PR00237">
    <property type="entry name" value="GPCRRHODOPSN"/>
</dbReference>
<evidence type="ECO:0000259" key="11">
    <source>
        <dbReference type="PROSITE" id="PS50262"/>
    </source>
</evidence>
<feature type="transmembrane region" description="Helical" evidence="10">
    <location>
        <begin position="54"/>
        <end position="82"/>
    </location>
</feature>
<dbReference type="PANTHER" id="PTHR46925">
    <property type="entry name" value="G-PROTEIN COUPLED RECEPTOR TKR-1-RELATED"/>
    <property type="match status" value="1"/>
</dbReference>
<dbReference type="PROSITE" id="PS50262">
    <property type="entry name" value="G_PROTEIN_RECEP_F1_2"/>
    <property type="match status" value="1"/>
</dbReference>
<evidence type="ECO:0000256" key="4">
    <source>
        <dbReference type="ARBA" id="ARBA00022692"/>
    </source>
</evidence>
<keyword evidence="4 10" id="KW-0812">Transmembrane</keyword>
<dbReference type="GO" id="GO:0004995">
    <property type="term" value="F:tachykinin receptor activity"/>
    <property type="evidence" value="ECO:0007669"/>
    <property type="project" value="InterPro"/>
</dbReference>
<keyword evidence="7 10" id="KW-0472">Membrane</keyword>
<evidence type="ECO:0000256" key="8">
    <source>
        <dbReference type="ARBA" id="ARBA00023170"/>
    </source>
</evidence>
<dbReference type="Gene3D" id="1.20.1070.10">
    <property type="entry name" value="Rhodopsin 7-helix transmembrane proteins"/>
    <property type="match status" value="1"/>
</dbReference>
<comment type="subcellular location">
    <subcellularLocation>
        <location evidence="1">Cell membrane</location>
        <topology evidence="1">Multi-pass membrane protein</topology>
    </subcellularLocation>
</comment>
<evidence type="ECO:0000256" key="3">
    <source>
        <dbReference type="ARBA" id="ARBA00022475"/>
    </source>
</evidence>
<dbReference type="SUPFAM" id="SSF81321">
    <property type="entry name" value="Family A G protein-coupled receptor-like"/>
    <property type="match status" value="1"/>
</dbReference>
<feature type="transmembrane region" description="Helical" evidence="10">
    <location>
        <begin position="17"/>
        <end position="42"/>
    </location>
</feature>
<dbReference type="EMBL" id="JQDR03015244">
    <property type="protein sequence ID" value="KAA0186977.1"/>
    <property type="molecule type" value="Genomic_DNA"/>
</dbReference>
<evidence type="ECO:0000256" key="1">
    <source>
        <dbReference type="ARBA" id="ARBA00004651"/>
    </source>
</evidence>
<dbReference type="InterPro" id="IPR017452">
    <property type="entry name" value="GPCR_Rhodpsn_7TM"/>
</dbReference>
<comment type="caution">
    <text evidence="12">The sequence shown here is derived from an EMBL/GenBank/DDBJ whole genome shotgun (WGS) entry which is preliminary data.</text>
</comment>
<sequence>MSVIVAEDFLMPWYTQFLWYLLFGSMVLMAVGGNLIVIYIVIVDRKMRSVTNIFIVNLSIADAMNAIFNVVFNFIFMLHMHWPFGYIYCKFNQFIAVLSICASIFTLMAVSFDSYLNIQPSLKFKRTHAVGQLIEQICRKSGRQHLRNSFDFSAASHTI</sequence>
<keyword evidence="3" id="KW-1003">Cell membrane</keyword>
<keyword evidence="8" id="KW-0675">Receptor</keyword>
<reference evidence="12" key="1">
    <citation type="submission" date="2014-08" db="EMBL/GenBank/DDBJ databases">
        <authorList>
            <person name="Murali S."/>
            <person name="Richards S."/>
            <person name="Bandaranaike D."/>
            <person name="Bellair M."/>
            <person name="Blankenburg K."/>
            <person name="Chao H."/>
            <person name="Dinh H."/>
            <person name="Doddapaneni H."/>
            <person name="Dugan-Rocha S."/>
            <person name="Elkadiri S."/>
            <person name="Gnanaolivu R."/>
            <person name="Hughes D."/>
            <person name="Lee S."/>
            <person name="Li M."/>
            <person name="Ming W."/>
            <person name="Munidasa M."/>
            <person name="Muniz J."/>
            <person name="Nguyen L."/>
            <person name="Osuji N."/>
            <person name="Pu L.-L."/>
            <person name="Puazo M."/>
            <person name="Skinner E."/>
            <person name="Qu C."/>
            <person name="Quiroz J."/>
            <person name="Raj R."/>
            <person name="Weissenberger G."/>
            <person name="Xin Y."/>
            <person name="Zou X."/>
            <person name="Han Y."/>
            <person name="Worley K."/>
            <person name="Muzny D."/>
            <person name="Gibbs R."/>
        </authorList>
    </citation>
    <scope>NUCLEOTIDE SEQUENCE</scope>
    <source>
        <strain evidence="12">HAZT.00-mixed</strain>
        <tissue evidence="12">Whole organism</tissue>
    </source>
</reference>